<dbReference type="PROSITE" id="PS50928">
    <property type="entry name" value="ABC_TM1"/>
    <property type="match status" value="1"/>
</dbReference>
<feature type="transmembrane region" description="Helical" evidence="7">
    <location>
        <begin position="65"/>
        <end position="89"/>
    </location>
</feature>
<name>Q07JR8_RHOP5</name>
<sequence>MVPKGAARFSDLSYGTLGLALVAVGWTLVNRSYGALVLPSLADTGAALLRIVLSSDALAAVTATVGHAFGGVAIGAAAGLILGLIGGVVRPVGAALAPVATAILAVPPIVWVVLAFLWFGTTGTGILFTVAISSMPILFAATLQGVRSRNRHLAEMATVFRLPLSTRLLRILLPDLAVMLSPALATAFAISWKVALTSEVLGDGSGIGGRFAVARAHLDLPEAMAWIILVVGVVLSSDALLLGPLRRWLSRSRTAMPSRLIDQPPKCASVNAVTDRAC</sequence>
<dbReference type="InterPro" id="IPR035906">
    <property type="entry name" value="MetI-like_sf"/>
</dbReference>
<evidence type="ECO:0000256" key="3">
    <source>
        <dbReference type="ARBA" id="ARBA00022475"/>
    </source>
</evidence>
<reference evidence="9" key="1">
    <citation type="submission" date="2006-09" db="EMBL/GenBank/DDBJ databases">
        <title>Complete sequence of Rhodopseudomonas palustris BisA53.</title>
        <authorList>
            <consortium name="US DOE Joint Genome Institute"/>
            <person name="Copeland A."/>
            <person name="Lucas S."/>
            <person name="Lapidus A."/>
            <person name="Barry K."/>
            <person name="Detter J.C."/>
            <person name="Glavina del Rio T."/>
            <person name="Hammon N."/>
            <person name="Israni S."/>
            <person name="Dalin E."/>
            <person name="Tice H."/>
            <person name="Pitluck S."/>
            <person name="Chain P."/>
            <person name="Malfatti S."/>
            <person name="Shin M."/>
            <person name="Vergez L."/>
            <person name="Schmutz J."/>
            <person name="Larimer F."/>
            <person name="Land M."/>
            <person name="Hauser L."/>
            <person name="Pelletier D.A."/>
            <person name="Kyrpides N."/>
            <person name="Kim E."/>
            <person name="Harwood C.S."/>
            <person name="Oda Y."/>
            <person name="Richardson P."/>
        </authorList>
    </citation>
    <scope>NUCLEOTIDE SEQUENCE [LARGE SCALE GENOMIC DNA]</scope>
    <source>
        <strain evidence="9">BisA53</strain>
    </source>
</reference>
<evidence type="ECO:0000256" key="2">
    <source>
        <dbReference type="ARBA" id="ARBA00022448"/>
    </source>
</evidence>
<evidence type="ECO:0000256" key="7">
    <source>
        <dbReference type="RuleBase" id="RU363032"/>
    </source>
</evidence>
<dbReference type="InterPro" id="IPR000515">
    <property type="entry name" value="MetI-like"/>
</dbReference>
<feature type="transmembrane region" description="Helical" evidence="7">
    <location>
        <begin position="125"/>
        <end position="146"/>
    </location>
</feature>
<evidence type="ECO:0000256" key="4">
    <source>
        <dbReference type="ARBA" id="ARBA00022692"/>
    </source>
</evidence>
<comment type="subcellular location">
    <subcellularLocation>
        <location evidence="1 7">Cell membrane</location>
        <topology evidence="1 7">Multi-pass membrane protein</topology>
    </subcellularLocation>
</comment>
<dbReference type="GO" id="GO:0005886">
    <property type="term" value="C:plasma membrane"/>
    <property type="evidence" value="ECO:0007669"/>
    <property type="project" value="UniProtKB-SubCell"/>
</dbReference>
<dbReference type="KEGG" id="rpe:RPE_3890"/>
<gene>
    <name evidence="9" type="ordered locus">RPE_3890</name>
</gene>
<feature type="transmembrane region" description="Helical" evidence="7">
    <location>
        <begin position="96"/>
        <end position="119"/>
    </location>
</feature>
<dbReference type="HOGENOM" id="CLU_046113_4_0_5"/>
<keyword evidence="4 7" id="KW-0812">Transmembrane</keyword>
<keyword evidence="6 7" id="KW-0472">Membrane</keyword>
<feature type="transmembrane region" description="Helical" evidence="7">
    <location>
        <begin position="12"/>
        <end position="29"/>
    </location>
</feature>
<dbReference type="GO" id="GO:0055085">
    <property type="term" value="P:transmembrane transport"/>
    <property type="evidence" value="ECO:0007669"/>
    <property type="project" value="InterPro"/>
</dbReference>
<dbReference type="OrthoDB" id="9799271at2"/>
<keyword evidence="3" id="KW-1003">Cell membrane</keyword>
<comment type="similarity">
    <text evidence="7">Belongs to the binding-protein-dependent transport system permease family.</text>
</comment>
<dbReference type="AlphaFoldDB" id="Q07JR8"/>
<dbReference type="eggNOG" id="COG0600">
    <property type="taxonomic scope" value="Bacteria"/>
</dbReference>
<evidence type="ECO:0000256" key="6">
    <source>
        <dbReference type="ARBA" id="ARBA00023136"/>
    </source>
</evidence>
<feature type="transmembrane region" description="Helical" evidence="7">
    <location>
        <begin position="223"/>
        <end position="243"/>
    </location>
</feature>
<dbReference type="STRING" id="316055.RPE_3890"/>
<evidence type="ECO:0000256" key="1">
    <source>
        <dbReference type="ARBA" id="ARBA00004651"/>
    </source>
</evidence>
<dbReference type="EMBL" id="CP000463">
    <property type="protein sequence ID" value="ABJ07816.1"/>
    <property type="molecule type" value="Genomic_DNA"/>
</dbReference>
<dbReference type="PANTHER" id="PTHR30151:SF0">
    <property type="entry name" value="ABC TRANSPORTER PERMEASE PROTEIN MJ0413-RELATED"/>
    <property type="match status" value="1"/>
</dbReference>
<evidence type="ECO:0000256" key="5">
    <source>
        <dbReference type="ARBA" id="ARBA00022989"/>
    </source>
</evidence>
<feature type="domain" description="ABC transmembrane type-1" evidence="8">
    <location>
        <begin position="61"/>
        <end position="241"/>
    </location>
</feature>
<organism evidence="9">
    <name type="scientific">Rhodopseudomonas palustris (strain BisA53)</name>
    <dbReference type="NCBI Taxonomy" id="316055"/>
    <lineage>
        <taxon>Bacteria</taxon>
        <taxon>Pseudomonadati</taxon>
        <taxon>Pseudomonadota</taxon>
        <taxon>Alphaproteobacteria</taxon>
        <taxon>Hyphomicrobiales</taxon>
        <taxon>Nitrobacteraceae</taxon>
        <taxon>Rhodopseudomonas</taxon>
    </lineage>
</organism>
<dbReference type="SUPFAM" id="SSF161098">
    <property type="entry name" value="MetI-like"/>
    <property type="match status" value="1"/>
</dbReference>
<evidence type="ECO:0000259" key="8">
    <source>
        <dbReference type="PROSITE" id="PS50928"/>
    </source>
</evidence>
<protein>
    <submittedName>
        <fullName evidence="9">Binding-protein-dependent transport systems inner membrane component</fullName>
    </submittedName>
</protein>
<keyword evidence="5 7" id="KW-1133">Transmembrane helix</keyword>
<dbReference type="Pfam" id="PF00528">
    <property type="entry name" value="BPD_transp_1"/>
    <property type="match status" value="1"/>
</dbReference>
<dbReference type="PANTHER" id="PTHR30151">
    <property type="entry name" value="ALKANE SULFONATE ABC TRANSPORTER-RELATED, MEMBRANE SUBUNIT"/>
    <property type="match status" value="1"/>
</dbReference>
<dbReference type="Gene3D" id="1.10.3720.10">
    <property type="entry name" value="MetI-like"/>
    <property type="match status" value="1"/>
</dbReference>
<evidence type="ECO:0000313" key="9">
    <source>
        <dbReference type="EMBL" id="ABJ07816.1"/>
    </source>
</evidence>
<accession>Q07JR8</accession>
<proteinExistence type="inferred from homology"/>
<keyword evidence="2 7" id="KW-0813">Transport</keyword>
<feature type="transmembrane region" description="Helical" evidence="7">
    <location>
        <begin position="167"/>
        <end position="192"/>
    </location>
</feature>
<dbReference type="CDD" id="cd06261">
    <property type="entry name" value="TM_PBP2"/>
    <property type="match status" value="1"/>
</dbReference>